<evidence type="ECO:0000256" key="4">
    <source>
        <dbReference type="ARBA" id="ARBA00011245"/>
    </source>
</evidence>
<evidence type="ECO:0000256" key="5">
    <source>
        <dbReference type="ARBA" id="ARBA00012088"/>
    </source>
</evidence>
<evidence type="ECO:0000256" key="10">
    <source>
        <dbReference type="ARBA" id="ARBA00022833"/>
    </source>
</evidence>
<dbReference type="Gene3D" id="1.20.120.640">
    <property type="entry name" value="Anticodon-binding domain of a subclass of class I aminoacyl-tRNA synthetases"/>
    <property type="match status" value="1"/>
</dbReference>
<dbReference type="Pfam" id="PF01406">
    <property type="entry name" value="tRNA-synt_1e"/>
    <property type="match status" value="1"/>
</dbReference>
<reference evidence="15 16" key="1">
    <citation type="submission" date="2017-09" db="EMBL/GenBank/DDBJ databases">
        <authorList>
            <person name="Ehlers B."/>
            <person name="Leendertz F.H."/>
        </authorList>
    </citation>
    <scope>NUCLEOTIDE SEQUENCE [LARGE SCALE GENOMIC DNA]</scope>
    <source>
        <strain evidence="15 16">CGMCC 1.05381</strain>
    </source>
</reference>
<keyword evidence="7 15" id="KW-0436">Ligase</keyword>
<accession>A0A2C8ZTH6</accession>
<evidence type="ECO:0000256" key="12">
    <source>
        <dbReference type="ARBA" id="ARBA00033376"/>
    </source>
</evidence>
<evidence type="ECO:0000256" key="3">
    <source>
        <dbReference type="ARBA" id="ARBA00007723"/>
    </source>
</evidence>
<keyword evidence="10" id="KW-0862">Zinc</keyword>
<dbReference type="GO" id="GO:0046872">
    <property type="term" value="F:metal ion binding"/>
    <property type="evidence" value="ECO:0007669"/>
    <property type="project" value="UniProtKB-KW"/>
</dbReference>
<dbReference type="PRINTS" id="PR00983">
    <property type="entry name" value="TRNASYNTHCYS"/>
</dbReference>
<keyword evidence="9" id="KW-0547">Nucleotide-binding</keyword>
<evidence type="ECO:0000256" key="8">
    <source>
        <dbReference type="ARBA" id="ARBA00022723"/>
    </source>
</evidence>
<dbReference type="GO" id="GO:0035446">
    <property type="term" value="F:cysteine-glucosaminylinositol ligase activity"/>
    <property type="evidence" value="ECO:0007669"/>
    <property type="project" value="UniProtKB-EC"/>
</dbReference>
<dbReference type="Proteomes" id="UP000219440">
    <property type="component" value="Unassembled WGS sequence"/>
</dbReference>
<dbReference type="PANTHER" id="PTHR10890:SF3">
    <property type="entry name" value="CYSTEINE--TRNA LIGASE, CYTOPLASMIC"/>
    <property type="match status" value="1"/>
</dbReference>
<comment type="cofactor">
    <cofactor evidence="1">
        <name>Zn(2+)</name>
        <dbReference type="ChEBI" id="CHEBI:29105"/>
    </cofactor>
</comment>
<dbReference type="Gene3D" id="3.40.50.620">
    <property type="entry name" value="HUPs"/>
    <property type="match status" value="1"/>
</dbReference>
<dbReference type="GO" id="GO:0005829">
    <property type="term" value="C:cytosol"/>
    <property type="evidence" value="ECO:0007669"/>
    <property type="project" value="TreeGrafter"/>
</dbReference>
<comment type="subunit">
    <text evidence="4">Monomer.</text>
</comment>
<feature type="domain" description="tRNA synthetases class I catalytic" evidence="14">
    <location>
        <begin position="37"/>
        <end position="337"/>
    </location>
</feature>
<dbReference type="InterPro" id="IPR032678">
    <property type="entry name" value="tRNA-synt_1_cat_dom"/>
</dbReference>
<evidence type="ECO:0000313" key="15">
    <source>
        <dbReference type="EMBL" id="SOE68928.1"/>
    </source>
</evidence>
<sequence length="404" mass="43488">MKSWSRPEVPRLPGHGAAPRVFDTSSASIVESNADAVAGLYVCGITPYDATHIGHAATYLAFDTLVRLWLDAGHDVSYVQNVTDVDDPLLERATASDVDWRVLASQQVELFRGDMLALSVIPPDHYVAVTDMVTPVALAVVRLLDTGTAYRLGDDVYFDSAAAAASSPWHLGQESLLNREIMLELAAERGGDPEREGKRDPLDPMLWMGARPGEPSWPSELGDGRPGWHIECSVIAQEFLNVPMTVAGGGRDLVFPHHEFTAGHTAALTGRDHARAHVHAGLVAYRGEKMSKSLGNLVFVSALTADGVDPRAIRLAILRNHYRGDWEWTDEVLRTAESQLAAWDVWAGATADGDGILQQLRDALANDLDTPAALAIVDARVGSGVAPTPVDLDAIHALLGVALR</sequence>
<dbReference type="RefSeq" id="WP_097060991.1">
    <property type="nucleotide sequence ID" value="NZ_BMLC01000005.1"/>
</dbReference>
<evidence type="ECO:0000256" key="1">
    <source>
        <dbReference type="ARBA" id="ARBA00001947"/>
    </source>
</evidence>
<evidence type="ECO:0000256" key="13">
    <source>
        <dbReference type="ARBA" id="ARBA00048350"/>
    </source>
</evidence>
<keyword evidence="16" id="KW-1185">Reference proteome</keyword>
<dbReference type="InterPro" id="IPR014729">
    <property type="entry name" value="Rossmann-like_a/b/a_fold"/>
</dbReference>
<proteinExistence type="inferred from homology"/>
<dbReference type="NCBIfam" id="TIGR03447">
    <property type="entry name" value="mycothiol_MshC"/>
    <property type="match status" value="1"/>
</dbReference>
<evidence type="ECO:0000256" key="9">
    <source>
        <dbReference type="ARBA" id="ARBA00022741"/>
    </source>
</evidence>
<gene>
    <name evidence="15" type="ORF">SAMN06296378_1870</name>
</gene>
<evidence type="ECO:0000256" key="6">
    <source>
        <dbReference type="ARBA" id="ARBA00020068"/>
    </source>
</evidence>
<dbReference type="PANTHER" id="PTHR10890">
    <property type="entry name" value="CYSTEINYL-TRNA SYNTHETASE"/>
    <property type="match status" value="1"/>
</dbReference>
<evidence type="ECO:0000259" key="14">
    <source>
        <dbReference type="Pfam" id="PF01406"/>
    </source>
</evidence>
<evidence type="ECO:0000256" key="11">
    <source>
        <dbReference type="ARBA" id="ARBA00022840"/>
    </source>
</evidence>
<name>A0A2C8ZTH6_9MICO</name>
<organism evidence="15 16">
    <name type="scientific">Salinibacterium xinjiangense</name>
    <dbReference type="NCBI Taxonomy" id="386302"/>
    <lineage>
        <taxon>Bacteria</taxon>
        <taxon>Bacillati</taxon>
        <taxon>Actinomycetota</taxon>
        <taxon>Actinomycetes</taxon>
        <taxon>Micrococcales</taxon>
        <taxon>Microbacteriaceae</taxon>
        <taxon>Salinibacterium</taxon>
    </lineage>
</organism>
<comment type="similarity">
    <text evidence="3">Belongs to the class-I aminoacyl-tRNA synthetase family. MshC subfamily.</text>
</comment>
<dbReference type="GO" id="GO:0004817">
    <property type="term" value="F:cysteine-tRNA ligase activity"/>
    <property type="evidence" value="ECO:0007669"/>
    <property type="project" value="TreeGrafter"/>
</dbReference>
<evidence type="ECO:0000256" key="2">
    <source>
        <dbReference type="ARBA" id="ARBA00003679"/>
    </source>
</evidence>
<evidence type="ECO:0000256" key="7">
    <source>
        <dbReference type="ARBA" id="ARBA00022598"/>
    </source>
</evidence>
<dbReference type="SUPFAM" id="SSF52374">
    <property type="entry name" value="Nucleotidylyl transferase"/>
    <property type="match status" value="1"/>
</dbReference>
<dbReference type="InterPro" id="IPR024909">
    <property type="entry name" value="Cys-tRNA/MSH_ligase"/>
</dbReference>
<dbReference type="GO" id="GO:0005524">
    <property type="term" value="F:ATP binding"/>
    <property type="evidence" value="ECO:0007669"/>
    <property type="project" value="UniProtKB-KW"/>
</dbReference>
<comment type="catalytic activity">
    <reaction evidence="13">
        <text>1D-myo-inositol 2-amino-2-deoxy-alpha-D-glucopyranoside + L-cysteine + ATP = 1D-myo-inositol 2-(L-cysteinylamino)-2-deoxy-alpha-D-glucopyranoside + AMP + diphosphate + H(+)</text>
        <dbReference type="Rhea" id="RHEA:26176"/>
        <dbReference type="ChEBI" id="CHEBI:15378"/>
        <dbReference type="ChEBI" id="CHEBI:30616"/>
        <dbReference type="ChEBI" id="CHEBI:33019"/>
        <dbReference type="ChEBI" id="CHEBI:35235"/>
        <dbReference type="ChEBI" id="CHEBI:58886"/>
        <dbReference type="ChEBI" id="CHEBI:58887"/>
        <dbReference type="ChEBI" id="CHEBI:456215"/>
        <dbReference type="EC" id="6.3.1.13"/>
    </reaction>
</comment>
<keyword evidence="11" id="KW-0067">ATP-binding</keyword>
<protein>
    <recommendedName>
        <fullName evidence="6">L-cysteine:1D-myo-inositol 2-amino-2-deoxy-alpha-D-glucopyranoside ligase</fullName>
        <ecNumber evidence="5">6.3.1.13</ecNumber>
    </recommendedName>
    <alternativeName>
        <fullName evidence="12">Mycothiol ligase</fullName>
    </alternativeName>
</protein>
<dbReference type="GO" id="GO:0006423">
    <property type="term" value="P:cysteinyl-tRNA aminoacylation"/>
    <property type="evidence" value="ECO:0007669"/>
    <property type="project" value="TreeGrafter"/>
</dbReference>
<dbReference type="InterPro" id="IPR017812">
    <property type="entry name" value="Mycothiol_ligase_MshC"/>
</dbReference>
<keyword evidence="8" id="KW-0479">Metal-binding</keyword>
<comment type="function">
    <text evidence="2">Catalyzes the ATP-dependent condensation of GlcN-Ins and L-cysteine to form L-Cys-GlcN-Ins.</text>
</comment>
<dbReference type="AlphaFoldDB" id="A0A2C8ZTH6"/>
<evidence type="ECO:0000313" key="16">
    <source>
        <dbReference type="Proteomes" id="UP000219440"/>
    </source>
</evidence>
<dbReference type="EC" id="6.3.1.13" evidence="5"/>
<dbReference type="OrthoDB" id="9815130at2"/>
<dbReference type="GO" id="GO:0010125">
    <property type="term" value="P:mycothiol biosynthetic process"/>
    <property type="evidence" value="ECO:0007669"/>
    <property type="project" value="InterPro"/>
</dbReference>
<dbReference type="EMBL" id="OCST01000004">
    <property type="protein sequence ID" value="SOE68928.1"/>
    <property type="molecule type" value="Genomic_DNA"/>
</dbReference>